<evidence type="ECO:0000313" key="3">
    <source>
        <dbReference type="EMBL" id="MCX2940122.1"/>
    </source>
</evidence>
<dbReference type="RefSeq" id="WP_265999938.1">
    <property type="nucleotide sequence ID" value="NZ_JAPJDN010000033.1"/>
</dbReference>
<reference evidence="3 4" key="1">
    <citation type="submission" date="2022-11" db="EMBL/GenBank/DDBJ databases">
        <title>Mycobacterium sp. nov.</title>
        <authorList>
            <person name="Papic B."/>
            <person name="Spicic S."/>
            <person name="Duvnjak S."/>
        </authorList>
    </citation>
    <scope>NUCLEOTIDE SEQUENCE [LARGE SCALE GENOMIC DNA]</scope>
    <source>
        <strain evidence="3 4">CVI_P4</strain>
    </source>
</reference>
<dbReference type="CDD" id="cd00667">
    <property type="entry name" value="ring_hydroxylating_dioxygenases_beta"/>
    <property type="match status" value="1"/>
</dbReference>
<dbReference type="EMBL" id="JAPJDO010000033">
    <property type="protein sequence ID" value="MCX2940122.1"/>
    <property type="molecule type" value="Genomic_DNA"/>
</dbReference>
<dbReference type="InterPro" id="IPR000391">
    <property type="entry name" value="Rng_hydr_dOase-bsu"/>
</dbReference>
<comment type="similarity">
    <text evidence="1">Belongs to the bacterial ring-hydroxylating dioxygenase beta subunit family.</text>
</comment>
<evidence type="ECO:0000313" key="4">
    <source>
        <dbReference type="Proteomes" id="UP001300745"/>
    </source>
</evidence>
<name>A0ABT3SL81_9MYCO</name>
<dbReference type="PANTHER" id="PTHR41534">
    <property type="entry name" value="BLR3401 PROTEIN"/>
    <property type="match status" value="1"/>
</dbReference>
<evidence type="ECO:0000256" key="2">
    <source>
        <dbReference type="ARBA" id="ARBA00023002"/>
    </source>
</evidence>
<gene>
    <name evidence="3" type="ORF">ORI27_25835</name>
</gene>
<dbReference type="InterPro" id="IPR032710">
    <property type="entry name" value="NTF2-like_dom_sf"/>
</dbReference>
<sequence>MTAEATPDIDAALSGAAAQSGVSYPTPRGARIPVTDPRHFEIVGFLEDESALLDSDDLTGWAGLLAPDIVYRAPVRTTRDHRNSGVFESDMYLFNENIMTLMLKIMRMTQTDSAWAENPLSRTQRIVHKVRAFQTDLAGEYEVHSSVLLLRSRYDDSKLELLPARRVDILRGGDEWKIASRTIFFDQATLGVQNLAIYL</sequence>
<evidence type="ECO:0000256" key="1">
    <source>
        <dbReference type="ARBA" id="ARBA00009570"/>
    </source>
</evidence>
<proteinExistence type="inferred from homology"/>
<dbReference type="Proteomes" id="UP001300745">
    <property type="component" value="Unassembled WGS sequence"/>
</dbReference>
<keyword evidence="3" id="KW-0223">Dioxygenase</keyword>
<dbReference type="PANTHER" id="PTHR41534:SF2">
    <property type="entry name" value="3-PHENYLPROPIONATE_CINNAMIC ACID DIOXYGENASE SUBUNIT BETA"/>
    <property type="match status" value="1"/>
</dbReference>
<accession>A0ABT3SL81</accession>
<protein>
    <submittedName>
        <fullName evidence="3">Aromatic-ring-hydroxylating dioxygenase subunit beta</fullName>
    </submittedName>
</protein>
<comment type="caution">
    <text evidence="3">The sequence shown here is derived from an EMBL/GenBank/DDBJ whole genome shotgun (WGS) entry which is preliminary data.</text>
</comment>
<dbReference type="SUPFAM" id="SSF54427">
    <property type="entry name" value="NTF2-like"/>
    <property type="match status" value="1"/>
</dbReference>
<keyword evidence="2" id="KW-0560">Oxidoreductase</keyword>
<dbReference type="GO" id="GO:0051213">
    <property type="term" value="F:dioxygenase activity"/>
    <property type="evidence" value="ECO:0007669"/>
    <property type="project" value="UniProtKB-KW"/>
</dbReference>
<dbReference type="Pfam" id="PF00866">
    <property type="entry name" value="Ring_hydroxyl_B"/>
    <property type="match status" value="1"/>
</dbReference>
<keyword evidence="4" id="KW-1185">Reference proteome</keyword>
<organism evidence="3 4">
    <name type="scientific">Mycobacterium pinniadriaticum</name>
    <dbReference type="NCBI Taxonomy" id="2994102"/>
    <lineage>
        <taxon>Bacteria</taxon>
        <taxon>Bacillati</taxon>
        <taxon>Actinomycetota</taxon>
        <taxon>Actinomycetes</taxon>
        <taxon>Mycobacteriales</taxon>
        <taxon>Mycobacteriaceae</taxon>
        <taxon>Mycobacterium</taxon>
    </lineage>
</organism>
<dbReference type="Gene3D" id="3.10.450.50">
    <property type="match status" value="1"/>
</dbReference>